<proteinExistence type="predicted"/>
<comment type="caution">
    <text evidence="1">The sequence shown here is derived from an EMBL/GenBank/DDBJ whole genome shotgun (WGS) entry which is preliminary data.</text>
</comment>
<accession>A0ACC2JL38</accession>
<gene>
    <name evidence="1" type="ORF">O1611_g5565</name>
</gene>
<name>A0ACC2JL38_9PEZI</name>
<dbReference type="EMBL" id="JAPUUL010001196">
    <property type="protein sequence ID" value="KAJ8128072.1"/>
    <property type="molecule type" value="Genomic_DNA"/>
</dbReference>
<reference evidence="1" key="1">
    <citation type="submission" date="2022-12" db="EMBL/GenBank/DDBJ databases">
        <title>Genome Sequence of Lasiodiplodia mahajangana.</title>
        <authorList>
            <person name="Buettner E."/>
        </authorList>
    </citation>
    <scope>NUCLEOTIDE SEQUENCE</scope>
    <source>
        <strain evidence="1">VT137</strain>
    </source>
</reference>
<keyword evidence="2" id="KW-1185">Reference proteome</keyword>
<evidence type="ECO:0000313" key="2">
    <source>
        <dbReference type="Proteomes" id="UP001153332"/>
    </source>
</evidence>
<dbReference type="Proteomes" id="UP001153332">
    <property type="component" value="Unassembled WGS sequence"/>
</dbReference>
<protein>
    <submittedName>
        <fullName evidence="1">Uncharacterized protein</fullName>
    </submittedName>
</protein>
<evidence type="ECO:0000313" key="1">
    <source>
        <dbReference type="EMBL" id="KAJ8128072.1"/>
    </source>
</evidence>
<organism evidence="1 2">
    <name type="scientific">Lasiodiplodia mahajangana</name>
    <dbReference type="NCBI Taxonomy" id="1108764"/>
    <lineage>
        <taxon>Eukaryota</taxon>
        <taxon>Fungi</taxon>
        <taxon>Dikarya</taxon>
        <taxon>Ascomycota</taxon>
        <taxon>Pezizomycotina</taxon>
        <taxon>Dothideomycetes</taxon>
        <taxon>Dothideomycetes incertae sedis</taxon>
        <taxon>Botryosphaeriales</taxon>
        <taxon>Botryosphaeriaceae</taxon>
        <taxon>Lasiodiplodia</taxon>
    </lineage>
</organism>
<sequence length="139" mass="16428">MHMDFRVYQIKTRVLTTRPDVTQYWTWKPEESKFEHQVLRDVQPNITWGYYREPDRFNCGVTEIKEIRYASDGQKILVARADETQGDILVFFKRERTKKRFLLFAKKKGVKLVKSSHVHLEEAWNAMNSEVMSDGGAEA</sequence>